<dbReference type="Proteomes" id="UP001597023">
    <property type="component" value="Unassembled WGS sequence"/>
</dbReference>
<sequence>MTTSGRSTVSVFAPQRRTLLFGGLGGAATLALAGAGFSGSAAAAEDAAENLTVDFDLDTGNYIKWAQPSDARAGQSPTLDFVGPMDATVFLWTNRTTMLAAFDALAPYHPTAVGVYSRIPRRPASESATNRNLNIAALYAQLGIWKRLLPRNVAGLKQLMVALGLDPEDTSENLTSPVGIGNVAAKNTWNALKNDGMNVLGYEGGRKYNPRPWADYTGYEPVNTPFKLNNPSRWQPQLGPHNGRRAGGGPGDMGIYVSQHFVTPQIGRTRAHIFSDPAQFDIAPPTYSDHTRPREYKRSVDEIIEASANLNDERKALAEIMENKLWGIGHSSIVIARQYDQDDSMGVHGWCHWMLQHILATFDTLIACWYLKRTFDAVRPISAVRHVYGRSKLTAWGGPGRGTVNDIPANEWRGYLPTGDHPEYPSGSTTLCAAASQTARRYFGSDELHWTFEFKAGQSLVEPGIGPARDVQVHFATWTEFDKACAQSRVDGGVHFRKTIERSLVWGEQFGDLAHEFVQRQVKGEVKG</sequence>
<evidence type="ECO:0000256" key="1">
    <source>
        <dbReference type="SAM" id="SignalP"/>
    </source>
</evidence>
<accession>A0ABW2WIA1</accession>
<dbReference type="Gene3D" id="1.10.606.20">
    <property type="match status" value="1"/>
</dbReference>
<keyword evidence="1" id="KW-0732">Signal</keyword>
<evidence type="ECO:0000313" key="4">
    <source>
        <dbReference type="EMBL" id="MFD0319235.1"/>
    </source>
</evidence>
<protein>
    <submittedName>
        <fullName evidence="4">DUF6851 domain-containing protein</fullName>
    </submittedName>
</protein>
<dbReference type="PROSITE" id="PS51318">
    <property type="entry name" value="TAT"/>
    <property type="match status" value="1"/>
</dbReference>
<comment type="caution">
    <text evidence="4">The sequence shown here is derived from an EMBL/GenBank/DDBJ whole genome shotgun (WGS) entry which is preliminary data.</text>
</comment>
<feature type="domain" description="Vanadium-dependent haloperoxidase NapH1-like second helical-bundle" evidence="3">
    <location>
        <begin position="359"/>
        <end position="527"/>
    </location>
</feature>
<dbReference type="InterPro" id="IPR055161">
    <property type="entry name" value="NapH1-like_2nd"/>
</dbReference>
<feature type="domain" description="DUF6851" evidence="2">
    <location>
        <begin position="98"/>
        <end position="236"/>
    </location>
</feature>
<reference evidence="5" key="1">
    <citation type="journal article" date="2019" name="Int. J. Syst. Evol. Microbiol.">
        <title>The Global Catalogue of Microorganisms (GCM) 10K type strain sequencing project: providing services to taxonomists for standard genome sequencing and annotation.</title>
        <authorList>
            <consortium name="The Broad Institute Genomics Platform"/>
            <consortium name="The Broad Institute Genome Sequencing Center for Infectious Disease"/>
            <person name="Wu L."/>
            <person name="Ma J."/>
        </authorList>
    </citation>
    <scope>NUCLEOTIDE SEQUENCE [LARGE SCALE GENOMIC DNA]</scope>
    <source>
        <strain evidence="5">CGMCC 4.7400</strain>
    </source>
</reference>
<evidence type="ECO:0000313" key="5">
    <source>
        <dbReference type="Proteomes" id="UP001597023"/>
    </source>
</evidence>
<dbReference type="InterPro" id="IPR006311">
    <property type="entry name" value="TAT_signal"/>
</dbReference>
<dbReference type="Pfam" id="PF22778">
    <property type="entry name" value="VCPO_2nd"/>
    <property type="match status" value="1"/>
</dbReference>
<dbReference type="PANTHER" id="PTHR34599">
    <property type="entry name" value="PEROXIDASE-RELATED"/>
    <property type="match status" value="1"/>
</dbReference>
<feature type="chain" id="PRO_5045575406" evidence="1">
    <location>
        <begin position="44"/>
        <end position="528"/>
    </location>
</feature>
<name>A0ABW2WIA1_9ACTN</name>
<dbReference type="PANTHER" id="PTHR34599:SF2">
    <property type="entry name" value="TRAF-TYPE DOMAIN-CONTAINING PROTEIN"/>
    <property type="match status" value="1"/>
</dbReference>
<dbReference type="InterPro" id="IPR049283">
    <property type="entry name" value="DUF6851"/>
</dbReference>
<dbReference type="EMBL" id="JBHTEB010000001">
    <property type="protein sequence ID" value="MFD0319235.1"/>
    <property type="molecule type" value="Genomic_DNA"/>
</dbReference>
<dbReference type="RefSeq" id="WP_381617521.1">
    <property type="nucleotide sequence ID" value="NZ_JBHTEB010000001.1"/>
</dbReference>
<feature type="signal peptide" evidence="1">
    <location>
        <begin position="1"/>
        <end position="43"/>
    </location>
</feature>
<evidence type="ECO:0000259" key="2">
    <source>
        <dbReference type="Pfam" id="PF21167"/>
    </source>
</evidence>
<dbReference type="SUPFAM" id="SSF48317">
    <property type="entry name" value="Acid phosphatase/Vanadium-dependent haloperoxidase"/>
    <property type="match status" value="1"/>
</dbReference>
<dbReference type="InterPro" id="IPR052559">
    <property type="entry name" value="V-haloperoxidase"/>
</dbReference>
<keyword evidence="5" id="KW-1185">Reference proteome</keyword>
<organism evidence="4 5">
    <name type="scientific">Streptomyces flavalbus</name>
    <dbReference type="NCBI Taxonomy" id="2665155"/>
    <lineage>
        <taxon>Bacteria</taxon>
        <taxon>Bacillati</taxon>
        <taxon>Actinomycetota</taxon>
        <taxon>Actinomycetes</taxon>
        <taxon>Kitasatosporales</taxon>
        <taxon>Streptomycetaceae</taxon>
        <taxon>Streptomyces</taxon>
    </lineage>
</organism>
<proteinExistence type="predicted"/>
<dbReference type="InterPro" id="IPR036938">
    <property type="entry name" value="PAP2/HPO_sf"/>
</dbReference>
<gene>
    <name evidence="4" type="ORF">ACFQZ6_34475</name>
</gene>
<evidence type="ECO:0000259" key="3">
    <source>
        <dbReference type="Pfam" id="PF22778"/>
    </source>
</evidence>
<dbReference type="Pfam" id="PF21167">
    <property type="entry name" value="DUF6851"/>
    <property type="match status" value="1"/>
</dbReference>